<dbReference type="Proteomes" id="UP000799429">
    <property type="component" value="Unassembled WGS sequence"/>
</dbReference>
<evidence type="ECO:0000256" key="1">
    <source>
        <dbReference type="SAM" id="MobiDB-lite"/>
    </source>
</evidence>
<dbReference type="InterPro" id="IPR021858">
    <property type="entry name" value="Fun_TF"/>
</dbReference>
<dbReference type="AlphaFoldDB" id="A0A9P4S8B5"/>
<evidence type="ECO:0000313" key="3">
    <source>
        <dbReference type="Proteomes" id="UP000799429"/>
    </source>
</evidence>
<name>A0A9P4S8B5_9PEZI</name>
<comment type="caution">
    <text evidence="2">The sequence shown here is derived from an EMBL/GenBank/DDBJ whole genome shotgun (WGS) entry which is preliminary data.</text>
</comment>
<organism evidence="2 3">
    <name type="scientific">Patellaria atrata CBS 101060</name>
    <dbReference type="NCBI Taxonomy" id="1346257"/>
    <lineage>
        <taxon>Eukaryota</taxon>
        <taxon>Fungi</taxon>
        <taxon>Dikarya</taxon>
        <taxon>Ascomycota</taxon>
        <taxon>Pezizomycotina</taxon>
        <taxon>Dothideomycetes</taxon>
        <taxon>Dothideomycetes incertae sedis</taxon>
        <taxon>Patellariales</taxon>
        <taxon>Patellariaceae</taxon>
        <taxon>Patellaria</taxon>
    </lineage>
</organism>
<dbReference type="OrthoDB" id="4158087at2759"/>
<protein>
    <submittedName>
        <fullName evidence="2">Uncharacterized protein</fullName>
    </submittedName>
</protein>
<feature type="compositionally biased region" description="Basic residues" evidence="1">
    <location>
        <begin position="17"/>
        <end position="28"/>
    </location>
</feature>
<evidence type="ECO:0000313" key="2">
    <source>
        <dbReference type="EMBL" id="KAF2837050.1"/>
    </source>
</evidence>
<dbReference type="PANTHER" id="PTHR37540:SF5">
    <property type="entry name" value="TRANSCRIPTION FACTOR DOMAIN-CONTAINING PROTEIN"/>
    <property type="match status" value="1"/>
</dbReference>
<accession>A0A9P4S8B5</accession>
<proteinExistence type="predicted"/>
<dbReference type="EMBL" id="MU006101">
    <property type="protein sequence ID" value="KAF2837050.1"/>
    <property type="molecule type" value="Genomic_DNA"/>
</dbReference>
<keyword evidence="3" id="KW-1185">Reference proteome</keyword>
<feature type="compositionally biased region" description="Polar residues" evidence="1">
    <location>
        <begin position="29"/>
        <end position="47"/>
    </location>
</feature>
<reference evidence="2" key="1">
    <citation type="journal article" date="2020" name="Stud. Mycol.">
        <title>101 Dothideomycetes genomes: a test case for predicting lifestyles and emergence of pathogens.</title>
        <authorList>
            <person name="Haridas S."/>
            <person name="Albert R."/>
            <person name="Binder M."/>
            <person name="Bloem J."/>
            <person name="Labutti K."/>
            <person name="Salamov A."/>
            <person name="Andreopoulos B."/>
            <person name="Baker S."/>
            <person name="Barry K."/>
            <person name="Bills G."/>
            <person name="Bluhm B."/>
            <person name="Cannon C."/>
            <person name="Castanera R."/>
            <person name="Culley D."/>
            <person name="Daum C."/>
            <person name="Ezra D."/>
            <person name="Gonzalez J."/>
            <person name="Henrissat B."/>
            <person name="Kuo A."/>
            <person name="Liang C."/>
            <person name="Lipzen A."/>
            <person name="Lutzoni F."/>
            <person name="Magnuson J."/>
            <person name="Mondo S."/>
            <person name="Nolan M."/>
            <person name="Ohm R."/>
            <person name="Pangilinan J."/>
            <person name="Park H.-J."/>
            <person name="Ramirez L."/>
            <person name="Alfaro M."/>
            <person name="Sun H."/>
            <person name="Tritt A."/>
            <person name="Yoshinaga Y."/>
            <person name="Zwiers L.-H."/>
            <person name="Turgeon B."/>
            <person name="Goodwin S."/>
            <person name="Spatafora J."/>
            <person name="Crous P."/>
            <person name="Grigoriev I."/>
        </authorList>
    </citation>
    <scope>NUCLEOTIDE SEQUENCE</scope>
    <source>
        <strain evidence="2">CBS 101060</strain>
    </source>
</reference>
<dbReference type="Pfam" id="PF11951">
    <property type="entry name" value="Fungal_trans_2"/>
    <property type="match status" value="1"/>
</dbReference>
<sequence>MMPSIPVDPIVLVSRSSRAKKVDRRTKNTTRVNQPIQETSFDETTVSPEGPSSKAQPPCLVFPVADSRYAFIDDSNPETKDREVLRLMRSHVQMNSARNRKKRKSEVFKELVTHPRLNKTENKVLQVGNLSFLSSEPQSALYASLVEQIVGLGSTIHPIDVYWSYTPLRTVEYLAQMSDYLLYHAGLYMITTYLSLGQENADSREPAKFMSRAIRLLNERLEKLTTDISDSTISSIACLAMAGAVTGNNDQWDIHMVGVQRMIELRGGCEKLSIGLQMKISCCDVMGAVNFLSKPKIPDLMSLSSKGAIPPLFFSMRDHRYFSDLLMTCSMPK</sequence>
<gene>
    <name evidence="2" type="ORF">M501DRAFT_1059522</name>
</gene>
<dbReference type="PANTHER" id="PTHR37540">
    <property type="entry name" value="TRANSCRIPTION FACTOR (ACR-2), PUTATIVE-RELATED-RELATED"/>
    <property type="match status" value="1"/>
</dbReference>
<feature type="region of interest" description="Disordered" evidence="1">
    <location>
        <begin position="17"/>
        <end position="58"/>
    </location>
</feature>